<dbReference type="Proteomes" id="UP000192477">
    <property type="component" value="Unassembled WGS sequence"/>
</dbReference>
<dbReference type="STRING" id="112904.BH747_08410"/>
<feature type="compositionally biased region" description="Basic and acidic residues" evidence="1">
    <location>
        <begin position="88"/>
        <end position="111"/>
    </location>
</feature>
<keyword evidence="2" id="KW-0812">Transmembrane</keyword>
<sequence>MGTFLVLMGLIAFCWGLGGLLKSFIKRKKKKKNLIILAVAFLLMIFGSLISPTPNYSSAKTTTHSEKIIATNKRSNQATKKQKKLEAERKAEEEKQKQEAERKAKEQEKINQKTAEATTALEQAEATPTRENYNTAAAAIQAIPNGNQNLSHRLATLDATIKTNEAAEAERQRQAAIQAEQTKQAAEATQKEAQAQQQNNEQTVYIAPAHGKKYHFNPNCPGLNHANSVVAISLQEAQAQGYTACKRE</sequence>
<dbReference type="AlphaFoldDB" id="A0A1V8YC31"/>
<dbReference type="RefSeq" id="WP_081183930.1">
    <property type="nucleotide sequence ID" value="NZ_MJEA01000007.1"/>
</dbReference>
<evidence type="ECO:0000256" key="1">
    <source>
        <dbReference type="SAM" id="MobiDB-lite"/>
    </source>
</evidence>
<evidence type="ECO:0000313" key="4">
    <source>
        <dbReference type="Proteomes" id="UP000192477"/>
    </source>
</evidence>
<evidence type="ECO:0000256" key="2">
    <source>
        <dbReference type="SAM" id="Phobius"/>
    </source>
</evidence>
<protein>
    <submittedName>
        <fullName evidence="3">Uncharacterized protein</fullName>
    </submittedName>
</protein>
<gene>
    <name evidence="3" type="ORF">BH747_08410</name>
</gene>
<feature type="region of interest" description="Disordered" evidence="1">
    <location>
        <begin position="179"/>
        <end position="199"/>
    </location>
</feature>
<feature type="region of interest" description="Disordered" evidence="1">
    <location>
        <begin position="88"/>
        <end position="129"/>
    </location>
</feature>
<feature type="compositionally biased region" description="Low complexity" evidence="1">
    <location>
        <begin position="114"/>
        <end position="129"/>
    </location>
</feature>
<reference evidence="3 4" key="1">
    <citation type="journal article" date="2017" name="BMC Microbiol.">
        <title>Comparative genomics of Enterococcus spp. isolated from bovine feces.</title>
        <authorList>
            <person name="Beukers A.G."/>
            <person name="Zaheer R."/>
            <person name="Goji N."/>
            <person name="Amoako K.K."/>
            <person name="Chaves A.V."/>
            <person name="Ward M.P."/>
            <person name="McAllister T.A."/>
        </authorList>
    </citation>
    <scope>NUCLEOTIDE SEQUENCE [LARGE SCALE GENOMIC DNA]</scope>
    <source>
        <strain evidence="3 4">F1129D 143</strain>
    </source>
</reference>
<name>A0A1V8YC31_9ENTE</name>
<feature type="transmembrane region" description="Helical" evidence="2">
    <location>
        <begin position="6"/>
        <end position="25"/>
    </location>
</feature>
<organism evidence="3 4">
    <name type="scientific">Enterococcus villorum</name>
    <dbReference type="NCBI Taxonomy" id="112904"/>
    <lineage>
        <taxon>Bacteria</taxon>
        <taxon>Bacillati</taxon>
        <taxon>Bacillota</taxon>
        <taxon>Bacilli</taxon>
        <taxon>Lactobacillales</taxon>
        <taxon>Enterococcaceae</taxon>
        <taxon>Enterococcus</taxon>
    </lineage>
</organism>
<evidence type="ECO:0000313" key="3">
    <source>
        <dbReference type="EMBL" id="OQO70173.1"/>
    </source>
</evidence>
<accession>A0A1V8YC31</accession>
<keyword evidence="2" id="KW-0472">Membrane</keyword>
<feature type="transmembrane region" description="Helical" evidence="2">
    <location>
        <begin position="34"/>
        <end position="51"/>
    </location>
</feature>
<keyword evidence="2" id="KW-1133">Transmembrane helix</keyword>
<proteinExistence type="predicted"/>
<comment type="caution">
    <text evidence="3">The sequence shown here is derived from an EMBL/GenBank/DDBJ whole genome shotgun (WGS) entry which is preliminary data.</text>
</comment>
<dbReference type="EMBL" id="MJEA01000007">
    <property type="protein sequence ID" value="OQO70173.1"/>
    <property type="molecule type" value="Genomic_DNA"/>
</dbReference>
<dbReference type="OrthoDB" id="885042at2"/>